<comment type="subcellular location">
    <subcellularLocation>
        <location evidence="1">Cell membrane</location>
        <topology evidence="1">Multi-pass membrane protein</topology>
    </subcellularLocation>
</comment>
<keyword evidence="7" id="KW-1185">Reference proteome</keyword>
<dbReference type="STRING" id="1122622.GCA_000421185_03532"/>
<organism evidence="6 7">
    <name type="scientific">Ornithinimicrobium cerasi</name>
    <dbReference type="NCBI Taxonomy" id="2248773"/>
    <lineage>
        <taxon>Bacteria</taxon>
        <taxon>Bacillati</taxon>
        <taxon>Actinomycetota</taxon>
        <taxon>Actinomycetes</taxon>
        <taxon>Micrococcales</taxon>
        <taxon>Ornithinimicrobiaceae</taxon>
        <taxon>Ornithinimicrobium</taxon>
    </lineage>
</organism>
<feature type="transmembrane region" description="Helical" evidence="5">
    <location>
        <begin position="20"/>
        <end position="43"/>
    </location>
</feature>
<feature type="transmembrane region" description="Helical" evidence="5">
    <location>
        <begin position="194"/>
        <end position="212"/>
    </location>
</feature>
<evidence type="ECO:0008006" key="8">
    <source>
        <dbReference type="Google" id="ProtNLM"/>
    </source>
</evidence>
<evidence type="ECO:0000256" key="2">
    <source>
        <dbReference type="ARBA" id="ARBA00022692"/>
    </source>
</evidence>
<name>A0A285VEG1_9MICO</name>
<protein>
    <recommendedName>
        <fullName evidence="8">ABC transporter transmembrane region</fullName>
    </recommendedName>
</protein>
<dbReference type="EMBL" id="OBQK01000001">
    <property type="protein sequence ID" value="SOC52450.1"/>
    <property type="molecule type" value="Genomic_DNA"/>
</dbReference>
<evidence type="ECO:0000256" key="5">
    <source>
        <dbReference type="SAM" id="Phobius"/>
    </source>
</evidence>
<feature type="transmembrane region" description="Helical" evidence="5">
    <location>
        <begin position="139"/>
        <end position="160"/>
    </location>
</feature>
<dbReference type="SUPFAM" id="SSF90123">
    <property type="entry name" value="ABC transporter transmembrane region"/>
    <property type="match status" value="1"/>
</dbReference>
<evidence type="ECO:0000256" key="4">
    <source>
        <dbReference type="ARBA" id="ARBA00023136"/>
    </source>
</evidence>
<keyword evidence="3 5" id="KW-1133">Transmembrane helix</keyword>
<keyword evidence="2 5" id="KW-0812">Transmembrane</keyword>
<feature type="transmembrane region" description="Helical" evidence="5">
    <location>
        <begin position="63"/>
        <end position="89"/>
    </location>
</feature>
<proteinExistence type="predicted"/>
<sequence length="261" mass="28580">MLGHLARALRRLFPSRAARAEVVGLVLVMAAVPVVEMLVIRMFSDLVIDGPDRFREGDDSLTWLVVLFFVLLGAARGMHHLVRIVRVAVFRRRFEQLESTRSPSRQSWDWALALELSGVLVSIVQVLAFSLLFLFLDPWVAGVNALVVVVVLAWQGSLYARELVRQQSYVAMGSKPGSTPINDRVGGRIRVAELGALLGSVGMAIVLVVVLVRALGGQVSSTDAIVFFLGLRLLYGQLGTFSAGIMRFARAAARTDLVEVR</sequence>
<dbReference type="RefSeq" id="WP_170955357.1">
    <property type="nucleotide sequence ID" value="NZ_OBQK01000001.1"/>
</dbReference>
<evidence type="ECO:0000256" key="3">
    <source>
        <dbReference type="ARBA" id="ARBA00022989"/>
    </source>
</evidence>
<feature type="transmembrane region" description="Helical" evidence="5">
    <location>
        <begin position="110"/>
        <end position="133"/>
    </location>
</feature>
<keyword evidence="4 5" id="KW-0472">Membrane</keyword>
<dbReference type="InterPro" id="IPR036640">
    <property type="entry name" value="ABC1_TM_sf"/>
</dbReference>
<evidence type="ECO:0000313" key="6">
    <source>
        <dbReference type="EMBL" id="SOC52450.1"/>
    </source>
</evidence>
<evidence type="ECO:0000256" key="1">
    <source>
        <dbReference type="ARBA" id="ARBA00004651"/>
    </source>
</evidence>
<evidence type="ECO:0000313" key="7">
    <source>
        <dbReference type="Proteomes" id="UP000219688"/>
    </source>
</evidence>
<dbReference type="Proteomes" id="UP000219688">
    <property type="component" value="Unassembled WGS sequence"/>
</dbReference>
<dbReference type="AlphaFoldDB" id="A0A285VEG1"/>
<dbReference type="GO" id="GO:0005524">
    <property type="term" value="F:ATP binding"/>
    <property type="evidence" value="ECO:0007669"/>
    <property type="project" value="InterPro"/>
</dbReference>
<feature type="transmembrane region" description="Helical" evidence="5">
    <location>
        <begin position="224"/>
        <end position="245"/>
    </location>
</feature>
<reference evidence="7" key="1">
    <citation type="submission" date="2017-08" db="EMBL/GenBank/DDBJ databases">
        <authorList>
            <person name="Varghese N."/>
            <person name="Submissions S."/>
        </authorList>
    </citation>
    <scope>NUCLEOTIDE SEQUENCE [LARGE SCALE GENOMIC DNA]</scope>
    <source>
        <strain evidence="7">USBA17B2</strain>
    </source>
</reference>
<dbReference type="GO" id="GO:0005886">
    <property type="term" value="C:plasma membrane"/>
    <property type="evidence" value="ECO:0007669"/>
    <property type="project" value="UniProtKB-SubCell"/>
</dbReference>
<gene>
    <name evidence="6" type="ORF">SAMN05421879_101566</name>
</gene>
<accession>A0A285VEG1</accession>